<dbReference type="EMBL" id="CAJNOC010000893">
    <property type="protein sequence ID" value="CAF0814320.1"/>
    <property type="molecule type" value="Genomic_DNA"/>
</dbReference>
<evidence type="ECO:0000259" key="2">
    <source>
        <dbReference type="SMART" id="SM01046"/>
    </source>
</evidence>
<dbReference type="InterPro" id="IPR014890">
    <property type="entry name" value="c-SKI_SMAD4-bd_dom"/>
</dbReference>
<feature type="domain" description="c-SKI SMAD4-binding" evidence="2">
    <location>
        <begin position="110"/>
        <end position="202"/>
    </location>
</feature>
<comment type="similarity">
    <text evidence="1">Belongs to the SKI family.</text>
</comment>
<dbReference type="Proteomes" id="UP000663879">
    <property type="component" value="Unassembled WGS sequence"/>
</dbReference>
<dbReference type="PANTHER" id="PTHR10005">
    <property type="entry name" value="SKI ONCOGENE-RELATED"/>
    <property type="match status" value="1"/>
</dbReference>
<name>A0A813TLH7_9BILA</name>
<dbReference type="InterPro" id="IPR010919">
    <property type="entry name" value="SAND-like_dom_sf"/>
</dbReference>
<dbReference type="AlphaFoldDB" id="A0A813TLH7"/>
<gene>
    <name evidence="3" type="ORF">OXX778_LOCUS7137</name>
</gene>
<dbReference type="GO" id="GO:0000978">
    <property type="term" value="F:RNA polymerase II cis-regulatory region sequence-specific DNA binding"/>
    <property type="evidence" value="ECO:0007669"/>
    <property type="project" value="TreeGrafter"/>
</dbReference>
<dbReference type="SMART" id="SM01046">
    <property type="entry name" value="c-SKI_SMAD_bind"/>
    <property type="match status" value="1"/>
</dbReference>
<dbReference type="InterPro" id="IPR009061">
    <property type="entry name" value="DNA-bd_dom_put_sf"/>
</dbReference>
<proteinExistence type="inferred from homology"/>
<accession>A0A813TLH7</accession>
<dbReference type="InterPro" id="IPR037000">
    <property type="entry name" value="Ski_DNA-bd_sf"/>
</dbReference>
<dbReference type="GO" id="GO:0000122">
    <property type="term" value="P:negative regulation of transcription by RNA polymerase II"/>
    <property type="evidence" value="ECO:0007669"/>
    <property type="project" value="TreeGrafter"/>
</dbReference>
<dbReference type="GO" id="GO:0005737">
    <property type="term" value="C:cytoplasm"/>
    <property type="evidence" value="ECO:0007669"/>
    <property type="project" value="TreeGrafter"/>
</dbReference>
<dbReference type="Gene3D" id="3.10.390.10">
    <property type="entry name" value="SAND domain-like"/>
    <property type="match status" value="1"/>
</dbReference>
<dbReference type="Gene3D" id="3.10.260.20">
    <property type="entry name" value="Ski"/>
    <property type="match status" value="1"/>
</dbReference>
<sequence>MESENKISTVFIRGLSMISLKIDGKDRVCLAQLSNSLLKKYSYNEIHNRRVALGINCVQCTTSQLEILRNAGAMPASSRRCGMITKKEAERLVKSFLDETKPPNLPETFSFKVEHKCEYGCQGVFYPSRYNSSRAKCIRCAHCNMFFSPNKFIFHSHERPNIKFQPTGNVNFNSWRKHIVLINKDDDEQLNSAWEDVKSIFNSGKRKRGNMEEETDNESNLNYSFDEMTETESKFSEKNETKYQNENLNQVSNNSLNVMSLFSHIYQQNQAYLLPEFLQLNRNFLLQTQMSRLNNSVDFFRNYFLNRMETYEGTSSLGNTANENQIVITNSNPKRIFSIEQYFK</sequence>
<dbReference type="GO" id="GO:0005634">
    <property type="term" value="C:nucleus"/>
    <property type="evidence" value="ECO:0007669"/>
    <property type="project" value="TreeGrafter"/>
</dbReference>
<dbReference type="GO" id="GO:0030514">
    <property type="term" value="P:negative regulation of BMP signaling pathway"/>
    <property type="evidence" value="ECO:0007669"/>
    <property type="project" value="TreeGrafter"/>
</dbReference>
<dbReference type="SUPFAM" id="SSF46955">
    <property type="entry name" value="Putative DNA-binding domain"/>
    <property type="match status" value="1"/>
</dbReference>
<dbReference type="InterPro" id="IPR023216">
    <property type="entry name" value="Tscrpt_reg_SKI_SnoN"/>
</dbReference>
<organism evidence="3 4">
    <name type="scientific">Brachionus calyciflorus</name>
    <dbReference type="NCBI Taxonomy" id="104777"/>
    <lineage>
        <taxon>Eukaryota</taxon>
        <taxon>Metazoa</taxon>
        <taxon>Spiralia</taxon>
        <taxon>Gnathifera</taxon>
        <taxon>Rotifera</taxon>
        <taxon>Eurotatoria</taxon>
        <taxon>Monogononta</taxon>
        <taxon>Pseudotrocha</taxon>
        <taxon>Ploima</taxon>
        <taxon>Brachionidae</taxon>
        <taxon>Brachionus</taxon>
    </lineage>
</organism>
<protein>
    <recommendedName>
        <fullName evidence="2">c-SKI SMAD4-binding domain-containing protein</fullName>
    </recommendedName>
</protein>
<dbReference type="Pfam" id="PF08782">
    <property type="entry name" value="c-SKI_SMAD_bind"/>
    <property type="match status" value="1"/>
</dbReference>
<dbReference type="GO" id="GO:0046332">
    <property type="term" value="F:SMAD binding"/>
    <property type="evidence" value="ECO:0007669"/>
    <property type="project" value="InterPro"/>
</dbReference>
<dbReference type="Pfam" id="PF02437">
    <property type="entry name" value="Ski_Sno_DHD"/>
    <property type="match status" value="1"/>
</dbReference>
<evidence type="ECO:0000313" key="4">
    <source>
        <dbReference type="Proteomes" id="UP000663879"/>
    </source>
</evidence>
<dbReference type="GO" id="GO:0005667">
    <property type="term" value="C:transcription regulator complex"/>
    <property type="evidence" value="ECO:0007669"/>
    <property type="project" value="TreeGrafter"/>
</dbReference>
<dbReference type="SUPFAM" id="SSF63763">
    <property type="entry name" value="SAND domain-like"/>
    <property type="match status" value="1"/>
</dbReference>
<comment type="caution">
    <text evidence="3">The sequence shown here is derived from an EMBL/GenBank/DDBJ whole genome shotgun (WGS) entry which is preliminary data.</text>
</comment>
<dbReference type="OrthoDB" id="3938623at2759"/>
<dbReference type="InterPro" id="IPR003380">
    <property type="entry name" value="SKI/SNO/DAC"/>
</dbReference>
<evidence type="ECO:0000313" key="3">
    <source>
        <dbReference type="EMBL" id="CAF0814320.1"/>
    </source>
</evidence>
<reference evidence="3" key="1">
    <citation type="submission" date="2021-02" db="EMBL/GenBank/DDBJ databases">
        <authorList>
            <person name="Nowell W R."/>
        </authorList>
    </citation>
    <scope>NUCLEOTIDE SEQUENCE</scope>
    <source>
        <strain evidence="3">Ploen Becks lab</strain>
    </source>
</reference>
<dbReference type="PANTHER" id="PTHR10005:SF26">
    <property type="entry name" value="CORL"/>
    <property type="match status" value="1"/>
</dbReference>
<evidence type="ECO:0000256" key="1">
    <source>
        <dbReference type="ARBA" id="ARBA00009513"/>
    </source>
</evidence>
<dbReference type="GO" id="GO:0000981">
    <property type="term" value="F:DNA-binding transcription factor activity, RNA polymerase II-specific"/>
    <property type="evidence" value="ECO:0007669"/>
    <property type="project" value="TreeGrafter"/>
</dbReference>
<keyword evidence="4" id="KW-1185">Reference proteome</keyword>